<evidence type="ECO:0000313" key="1">
    <source>
        <dbReference type="EMBL" id="KHJ32294.1"/>
    </source>
</evidence>
<comment type="caution">
    <text evidence="1">The sequence shown here is derived from an EMBL/GenBank/DDBJ whole genome shotgun (WGS) entry which is preliminary data.</text>
</comment>
<gene>
    <name evidence="1" type="ORF">EV44_g4709</name>
</gene>
<dbReference type="InterPro" id="IPR015943">
    <property type="entry name" value="WD40/YVTN_repeat-like_dom_sf"/>
</dbReference>
<dbReference type="STRING" id="52586.A0A0B1P6N5"/>
<dbReference type="Gene3D" id="2.130.10.10">
    <property type="entry name" value="YVTN repeat-like/Quinoprotein amine dehydrogenase"/>
    <property type="match status" value="1"/>
</dbReference>
<name>A0A0B1P6N5_UNCNE</name>
<dbReference type="HOGENOM" id="CLU_007901_1_0_1"/>
<accession>A0A0B1P6N5</accession>
<dbReference type="GO" id="GO:0031080">
    <property type="term" value="C:nuclear pore outer ring"/>
    <property type="evidence" value="ECO:0007669"/>
    <property type="project" value="InterPro"/>
</dbReference>
<dbReference type="InterPro" id="IPR036322">
    <property type="entry name" value="WD40_repeat_dom_sf"/>
</dbReference>
<organism evidence="1 2">
    <name type="scientific">Uncinula necator</name>
    <name type="common">Grape powdery mildew</name>
    <dbReference type="NCBI Taxonomy" id="52586"/>
    <lineage>
        <taxon>Eukaryota</taxon>
        <taxon>Fungi</taxon>
        <taxon>Dikarya</taxon>
        <taxon>Ascomycota</taxon>
        <taxon>Pezizomycotina</taxon>
        <taxon>Leotiomycetes</taxon>
        <taxon>Erysiphales</taxon>
        <taxon>Erysiphaceae</taxon>
        <taxon>Erysiphe</taxon>
    </lineage>
</organism>
<sequence length="607" mass="65958">MRDFLSQPRVTRLSKKLLVGYEIPQYTHSVKVYPIPSPNGSSIILIGNENGVKIIWRGGRKFLQKCPITTNSHEVNGSGTMIVSLDSDDEVEVTPIAVCDNKPEFMENEDEFDPLNPYPGVVQTLDLTLGTGTLQLAVLSSSMLKSYDILIGNRIVFIGACADNSLRLITLPITPPPPSIKQRLKLQTPYGSASTGSGMWEEKIIYLNGHEKVSNGVSITIDINDGNPYYIIASFSYEFNGRLLLWYSSLESPILQSEPFHSICLASPARAISFNTSPSRPNYLLVAEAKGVCRIFEYSLPQSQASVLDSPSLKHGHWLLSIMTDFSTTKSKFSNAEVSQPGFGRKAIADAKWILDGSAILVLLEEGEWGIWDLEGLRMGMNMSNTQGLLHYNGIKGGSKSKFSISGFIDASKKTSGSRPPPITGSKFVPMTPGTRRVIDPFGSHALMPKKGQISVIEIPPPSSTYRTDEAILFRLGGTFAIIPSILKYWSAHSGNDQSGSIFGSGSFGQTIKLEEAGLQGEYCTATELIPIFMPKAEAVVPEIIVLGEHRFVVISSETGKASLKGEIAIAHNAASNLKGSGSDQLNATNLGTIEMAVEKMKKKNSN</sequence>
<evidence type="ECO:0000313" key="2">
    <source>
        <dbReference type="Proteomes" id="UP000030854"/>
    </source>
</evidence>
<dbReference type="PANTHER" id="PTHR22806">
    <property type="entry name" value="NUCLEOPORIN NUP37 P37 -RELATED"/>
    <property type="match status" value="1"/>
</dbReference>
<dbReference type="InterPro" id="IPR037626">
    <property type="entry name" value="NUP37"/>
</dbReference>
<dbReference type="SUPFAM" id="SSF50978">
    <property type="entry name" value="WD40 repeat-like"/>
    <property type="match status" value="1"/>
</dbReference>
<keyword evidence="2" id="KW-1185">Reference proteome</keyword>
<dbReference type="PANTHER" id="PTHR22806:SF0">
    <property type="entry name" value="NUCLEOPORIN NUP37"/>
    <property type="match status" value="1"/>
</dbReference>
<proteinExistence type="predicted"/>
<dbReference type="AlphaFoldDB" id="A0A0B1P6N5"/>
<dbReference type="EMBL" id="JNVN01002196">
    <property type="protein sequence ID" value="KHJ32294.1"/>
    <property type="molecule type" value="Genomic_DNA"/>
</dbReference>
<reference evidence="1 2" key="1">
    <citation type="journal article" date="2014" name="BMC Genomics">
        <title>Adaptive genomic structural variation in the grape powdery mildew pathogen, Erysiphe necator.</title>
        <authorList>
            <person name="Jones L."/>
            <person name="Riaz S."/>
            <person name="Morales-Cruz A."/>
            <person name="Amrine K.C."/>
            <person name="McGuire B."/>
            <person name="Gubler W.D."/>
            <person name="Walker M.A."/>
            <person name="Cantu D."/>
        </authorList>
    </citation>
    <scope>NUCLEOTIDE SEQUENCE [LARGE SCALE GENOMIC DNA]</scope>
    <source>
        <strain evidence="2">c</strain>
    </source>
</reference>
<dbReference type="Proteomes" id="UP000030854">
    <property type="component" value="Unassembled WGS sequence"/>
</dbReference>
<dbReference type="OMA" id="PHAVRIY"/>
<protein>
    <submittedName>
        <fullName evidence="1">Putative wd40 repeat-like protein</fullName>
    </submittedName>
</protein>